<dbReference type="InterPro" id="IPR036388">
    <property type="entry name" value="WH-like_DNA-bd_sf"/>
</dbReference>
<reference evidence="9 10" key="1">
    <citation type="submission" date="2018-06" db="EMBL/GenBank/DDBJ databases">
        <authorList>
            <consortium name="Pathogen Informatics"/>
            <person name="Doyle S."/>
        </authorList>
    </citation>
    <scope>NUCLEOTIDE SEQUENCE [LARGE SCALE GENOMIC DNA]</scope>
    <source>
        <strain evidence="9 10">NCTC13296</strain>
    </source>
</reference>
<gene>
    <name evidence="9" type="primary">glcR_2</name>
    <name evidence="9" type="ORF">NCTC13296_01120</name>
</gene>
<comment type="function">
    <text evidence="6">Repressor of the lactose catabolism operon. Galactose-6-phosphate is the inducer.</text>
</comment>
<evidence type="ECO:0000256" key="3">
    <source>
        <dbReference type="ARBA" id="ARBA00023015"/>
    </source>
</evidence>
<feature type="domain" description="HTH deoR-type" evidence="8">
    <location>
        <begin position="16"/>
        <end position="71"/>
    </location>
</feature>
<evidence type="ECO:0000256" key="1">
    <source>
        <dbReference type="ARBA" id="ARBA00021390"/>
    </source>
</evidence>
<dbReference type="InterPro" id="IPR036390">
    <property type="entry name" value="WH_DNA-bd_sf"/>
</dbReference>
<keyword evidence="4" id="KW-0238">DNA-binding</keyword>
<keyword evidence="2" id="KW-0678">Repressor</keyword>
<keyword evidence="3" id="KW-0805">Transcription regulation</keyword>
<evidence type="ECO:0000256" key="7">
    <source>
        <dbReference type="SAM" id="MobiDB-lite"/>
    </source>
</evidence>
<accession>A0A379LW47</accession>
<dbReference type="PANTHER" id="PTHR30363:SF4">
    <property type="entry name" value="GLYCEROL-3-PHOSPHATE REGULON REPRESSOR"/>
    <property type="match status" value="1"/>
</dbReference>
<dbReference type="SMART" id="SM00420">
    <property type="entry name" value="HTH_DEOR"/>
    <property type="match status" value="1"/>
</dbReference>
<evidence type="ECO:0000256" key="6">
    <source>
        <dbReference type="ARBA" id="ARBA00024937"/>
    </source>
</evidence>
<dbReference type="InterPro" id="IPR018356">
    <property type="entry name" value="Tscrpt_reg_HTH_DeoR_CS"/>
</dbReference>
<dbReference type="EMBL" id="UGVI01000001">
    <property type="protein sequence ID" value="SUE14281.1"/>
    <property type="molecule type" value="Genomic_DNA"/>
</dbReference>
<dbReference type="PRINTS" id="PR00037">
    <property type="entry name" value="HTHLACR"/>
</dbReference>
<dbReference type="PROSITE" id="PS00894">
    <property type="entry name" value="HTH_DEOR_1"/>
    <property type="match status" value="1"/>
</dbReference>
<evidence type="ECO:0000313" key="10">
    <source>
        <dbReference type="Proteomes" id="UP000254569"/>
    </source>
</evidence>
<dbReference type="InterPro" id="IPR037171">
    <property type="entry name" value="NagB/RpiA_transferase-like"/>
</dbReference>
<dbReference type="Gene3D" id="1.10.10.10">
    <property type="entry name" value="Winged helix-like DNA-binding domain superfamily/Winged helix DNA-binding domain"/>
    <property type="match status" value="1"/>
</dbReference>
<evidence type="ECO:0000256" key="4">
    <source>
        <dbReference type="ARBA" id="ARBA00023125"/>
    </source>
</evidence>
<dbReference type="PANTHER" id="PTHR30363">
    <property type="entry name" value="HTH-TYPE TRANSCRIPTIONAL REGULATOR SRLR-RELATED"/>
    <property type="match status" value="1"/>
</dbReference>
<name>A0A379LW47_9NOCA</name>
<dbReference type="InterPro" id="IPR001034">
    <property type="entry name" value="DeoR_HTH"/>
</dbReference>
<keyword evidence="10" id="KW-1185">Reference proteome</keyword>
<keyword evidence="5" id="KW-0804">Transcription</keyword>
<dbReference type="GO" id="GO:0003677">
    <property type="term" value="F:DNA binding"/>
    <property type="evidence" value="ECO:0007669"/>
    <property type="project" value="UniProtKB-KW"/>
</dbReference>
<evidence type="ECO:0000259" key="8">
    <source>
        <dbReference type="PROSITE" id="PS51000"/>
    </source>
</evidence>
<dbReference type="InterPro" id="IPR014036">
    <property type="entry name" value="DeoR-like_C"/>
</dbReference>
<feature type="compositionally biased region" description="Basic and acidic residues" evidence="7">
    <location>
        <begin position="274"/>
        <end position="286"/>
    </location>
</feature>
<sequence>MMEATAVHSRAISTSRQERLDAVIEVLLADDTTSAQVLAETFGVSLMTVHRDLDELQRRGIVRKFRGGVSVARTSTYEISAALRRRLAVPEKSAIAAAAARTVTPGSSILLDDSTTVATMIDHLLDIEDLHVVTNYLPTLTRLSRAATGAGSSTVTGLGGTYNVGHESFLGVGAVNAIRALRVDVAFLSTTTVDTAGLYHQEESIVAVKSAMIRSARRSVLLADSTKLGATSLHRICDWDVVDELITDTAAPVELLDTIRARGVRVITVDPDRTENATACSEREQGAEEYDEENT</sequence>
<evidence type="ECO:0000256" key="2">
    <source>
        <dbReference type="ARBA" id="ARBA00022491"/>
    </source>
</evidence>
<dbReference type="Pfam" id="PF08220">
    <property type="entry name" value="HTH_DeoR"/>
    <property type="match status" value="1"/>
</dbReference>
<dbReference type="Gene3D" id="3.40.50.1360">
    <property type="match status" value="1"/>
</dbReference>
<proteinExistence type="predicted"/>
<evidence type="ECO:0000313" key="9">
    <source>
        <dbReference type="EMBL" id="SUE14281.1"/>
    </source>
</evidence>
<dbReference type="GO" id="GO:0003700">
    <property type="term" value="F:DNA-binding transcription factor activity"/>
    <property type="evidence" value="ECO:0007669"/>
    <property type="project" value="InterPro"/>
</dbReference>
<dbReference type="SMART" id="SM01134">
    <property type="entry name" value="DeoRC"/>
    <property type="match status" value="1"/>
</dbReference>
<dbReference type="Proteomes" id="UP000254569">
    <property type="component" value="Unassembled WGS sequence"/>
</dbReference>
<protein>
    <recommendedName>
        <fullName evidence="1">Lactose phosphotransferase system repressor</fullName>
    </recommendedName>
</protein>
<dbReference type="InterPro" id="IPR050313">
    <property type="entry name" value="Carb_Metab_HTH_regulators"/>
</dbReference>
<organism evidence="9 10">
    <name type="scientific">Rhodococcus gordoniae</name>
    <dbReference type="NCBI Taxonomy" id="223392"/>
    <lineage>
        <taxon>Bacteria</taxon>
        <taxon>Bacillati</taxon>
        <taxon>Actinomycetota</taxon>
        <taxon>Actinomycetes</taxon>
        <taxon>Mycobacteriales</taxon>
        <taxon>Nocardiaceae</taxon>
        <taxon>Rhodococcus</taxon>
    </lineage>
</organism>
<feature type="region of interest" description="Disordered" evidence="7">
    <location>
        <begin position="274"/>
        <end position="295"/>
    </location>
</feature>
<dbReference type="Pfam" id="PF00455">
    <property type="entry name" value="DeoRC"/>
    <property type="match status" value="1"/>
</dbReference>
<dbReference type="SUPFAM" id="SSF100950">
    <property type="entry name" value="NagB/RpiA/CoA transferase-like"/>
    <property type="match status" value="1"/>
</dbReference>
<dbReference type="AlphaFoldDB" id="A0A379LW47"/>
<dbReference type="PROSITE" id="PS51000">
    <property type="entry name" value="HTH_DEOR_2"/>
    <property type="match status" value="1"/>
</dbReference>
<dbReference type="SUPFAM" id="SSF46785">
    <property type="entry name" value="Winged helix' DNA-binding domain"/>
    <property type="match status" value="1"/>
</dbReference>
<evidence type="ECO:0000256" key="5">
    <source>
        <dbReference type="ARBA" id="ARBA00023163"/>
    </source>
</evidence>